<proteinExistence type="predicted"/>
<name>A0A545APD7_9ACTN</name>
<evidence type="ECO:0000313" key="3">
    <source>
        <dbReference type="EMBL" id="TQS43166.1"/>
    </source>
</evidence>
<keyword evidence="1" id="KW-0560">Oxidoreductase</keyword>
<evidence type="ECO:0000256" key="1">
    <source>
        <dbReference type="ARBA" id="ARBA00023002"/>
    </source>
</evidence>
<organism evidence="3 4">
    <name type="scientific">Cryptosporangium phraense</name>
    <dbReference type="NCBI Taxonomy" id="2593070"/>
    <lineage>
        <taxon>Bacteria</taxon>
        <taxon>Bacillati</taxon>
        <taxon>Actinomycetota</taxon>
        <taxon>Actinomycetes</taxon>
        <taxon>Cryptosporangiales</taxon>
        <taxon>Cryptosporangiaceae</taxon>
        <taxon>Cryptosporangium</taxon>
    </lineage>
</organism>
<dbReference type="InterPro" id="IPR052019">
    <property type="entry name" value="F420H2_bilvrd_red/Heme_oxyg"/>
</dbReference>
<dbReference type="GO" id="GO:0005829">
    <property type="term" value="C:cytosol"/>
    <property type="evidence" value="ECO:0007669"/>
    <property type="project" value="TreeGrafter"/>
</dbReference>
<keyword evidence="4" id="KW-1185">Reference proteome</keyword>
<dbReference type="RefSeq" id="WP_142706251.1">
    <property type="nucleotide sequence ID" value="NZ_VIRS01000014.1"/>
</dbReference>
<protein>
    <submittedName>
        <fullName evidence="3">Pyridoxamine 5'-phosphate oxidase family protein</fullName>
    </submittedName>
</protein>
<dbReference type="Pfam" id="PF01243">
    <property type="entry name" value="PNPOx_N"/>
    <property type="match status" value="1"/>
</dbReference>
<gene>
    <name evidence="3" type="ORF">FL583_20165</name>
</gene>
<dbReference type="PANTHER" id="PTHR35176">
    <property type="entry name" value="HEME OXYGENASE HI_0854-RELATED"/>
    <property type="match status" value="1"/>
</dbReference>
<dbReference type="AlphaFoldDB" id="A0A545APD7"/>
<dbReference type="InterPro" id="IPR011576">
    <property type="entry name" value="Pyridox_Oxase_N"/>
</dbReference>
<dbReference type="PANTHER" id="PTHR35176:SF6">
    <property type="entry name" value="HEME OXYGENASE HI_0854-RELATED"/>
    <property type="match status" value="1"/>
</dbReference>
<evidence type="ECO:0000313" key="4">
    <source>
        <dbReference type="Proteomes" id="UP000317982"/>
    </source>
</evidence>
<dbReference type="Proteomes" id="UP000317982">
    <property type="component" value="Unassembled WGS sequence"/>
</dbReference>
<reference evidence="3 4" key="1">
    <citation type="submission" date="2019-07" db="EMBL/GenBank/DDBJ databases">
        <title>Cryptosporangium phraense sp. nov., isolated from plant litter.</title>
        <authorList>
            <person name="Suriyachadkun C."/>
        </authorList>
    </citation>
    <scope>NUCLEOTIDE SEQUENCE [LARGE SCALE GENOMIC DNA]</scope>
    <source>
        <strain evidence="3 4">A-T 5661</strain>
    </source>
</reference>
<accession>A0A545APD7</accession>
<sequence length="156" mass="17256">MASWEQFSVEAPALAEAIKARFTATKHHVMATLRADGSPRVSGTEVEFYGPDLTFGSMWQARKALDLQRDARVAIHANPGDGSMDGGDAKVAGSAVEVVDQGDLGTYVDDRHPPEPFHLFRVDLREAVLTSVDQERKVMIVELWRPGRPVQRTERT</sequence>
<comment type="caution">
    <text evidence="3">The sequence shown here is derived from an EMBL/GenBank/DDBJ whole genome shotgun (WGS) entry which is preliminary data.</text>
</comment>
<dbReference type="InParanoid" id="A0A545APD7"/>
<dbReference type="SUPFAM" id="SSF50475">
    <property type="entry name" value="FMN-binding split barrel"/>
    <property type="match status" value="1"/>
</dbReference>
<dbReference type="GO" id="GO:0070967">
    <property type="term" value="F:coenzyme F420 binding"/>
    <property type="evidence" value="ECO:0007669"/>
    <property type="project" value="TreeGrafter"/>
</dbReference>
<dbReference type="Gene3D" id="2.30.110.10">
    <property type="entry name" value="Electron Transport, Fmn-binding Protein, Chain A"/>
    <property type="match status" value="1"/>
</dbReference>
<dbReference type="OrthoDB" id="5115613at2"/>
<dbReference type="InterPro" id="IPR012349">
    <property type="entry name" value="Split_barrel_FMN-bd"/>
</dbReference>
<dbReference type="GO" id="GO:0016627">
    <property type="term" value="F:oxidoreductase activity, acting on the CH-CH group of donors"/>
    <property type="evidence" value="ECO:0007669"/>
    <property type="project" value="TreeGrafter"/>
</dbReference>
<dbReference type="EMBL" id="VIRS01000014">
    <property type="protein sequence ID" value="TQS43166.1"/>
    <property type="molecule type" value="Genomic_DNA"/>
</dbReference>
<feature type="domain" description="Pyridoxamine 5'-phosphate oxidase N-terminal" evidence="2">
    <location>
        <begin position="15"/>
        <end position="126"/>
    </location>
</feature>
<evidence type="ECO:0000259" key="2">
    <source>
        <dbReference type="Pfam" id="PF01243"/>
    </source>
</evidence>